<dbReference type="Proteomes" id="UP001071777">
    <property type="component" value="Unassembled WGS sequence"/>
</dbReference>
<name>A0ABQ8P8H5_9CRYT</name>
<gene>
    <name evidence="2" type="ORF">OJ252_1289</name>
</gene>
<evidence type="ECO:0000256" key="1">
    <source>
        <dbReference type="SAM" id="MobiDB-lite"/>
    </source>
</evidence>
<dbReference type="InterPro" id="IPR016159">
    <property type="entry name" value="Cullin_repeat-like_dom_sf"/>
</dbReference>
<dbReference type="SUPFAM" id="SSF74788">
    <property type="entry name" value="Cullin repeat-like"/>
    <property type="match status" value="1"/>
</dbReference>
<evidence type="ECO:0000313" key="3">
    <source>
        <dbReference type="Proteomes" id="UP001071777"/>
    </source>
</evidence>
<protein>
    <submittedName>
        <fullName evidence="2">Uncharacterized protein</fullName>
    </submittedName>
</protein>
<organism evidence="2 3">
    <name type="scientific">Cryptosporidium canis</name>
    <dbReference type="NCBI Taxonomy" id="195482"/>
    <lineage>
        <taxon>Eukaryota</taxon>
        <taxon>Sar</taxon>
        <taxon>Alveolata</taxon>
        <taxon>Apicomplexa</taxon>
        <taxon>Conoidasida</taxon>
        <taxon>Coccidia</taxon>
        <taxon>Eucoccidiorida</taxon>
        <taxon>Eimeriorina</taxon>
        <taxon>Cryptosporidiidae</taxon>
        <taxon>Cryptosporidium</taxon>
    </lineage>
</organism>
<evidence type="ECO:0000313" key="2">
    <source>
        <dbReference type="EMBL" id="KAJ1612300.1"/>
    </source>
</evidence>
<sequence length="902" mass="100610">MQDSPSERQQIAEMMSDRYREEWDERFERNLEASRISREVARVLQDIDNSCLKPLLCFLRSVPSGFSPLPVSSLEKLLEQSEEEYNSLSEVDSEEAELSSSDGGSWADIVMGSGAGLTGLRQSANLHRRLLGGYLSSPIRYGYGLSCGQFGADRGRGVQYGGSERQEAPAVESTEEVQSSTKTFKVAISVQQVQHIYRIGGISNENVWTALFGDYTKDEEGRYVVARYKMPSFLSNKILMESYSSVVQVSELQNNSMQVYMFCRSVLKHFCMDILTPRILIHANIFLLWNGTLKDVFSNKTYERLLSDILSTTTDSSDQADSSSSCEGNNLGVSDGVFSLYSGLVDGTLPSLLLLRVLEEEFAKFSVLAHFMIRIFGYLDRNSCHVFSNSPDLNITALLYFYKCVFFPLSSSFTAALLNIVTVERDFFIQASLRCLFSSRVDDGKVFDCVDKLASGGEDAAEMEAEVEAEVEEALLGARRDHERRSPQKCSKESHFLNEMYFNGNSLLLQRFSDKIHNKILFNVINNIVLTMSSSSSNKISLKRTNTSSVAEGSSEGSGGTSSSYLEPDAFGRGGQWPRVERRMTGLDRASRTIDPSLDLGGGEGQSGQGTSRSSGLFWFSDEEIDQTVYKTTIEDPFLRGTLYYYYNRLDGFFGFLDLKQSCMLVNWILLEEERRVRLVLLPVEEAGGVLQTKHLRLCVSQQEGDGGEWSLRHKTTGTELPLQGEHQVLHQQRQLLCSEVDLLSVPQGYPPTELAEHAEQDLDEVRDLQLPQEAGVPNWGPPHGYLKAGKLGPVENSTQGLLRRTDTVPPGLGQSEQPQSGSVHALRLDELLHRQQAAGTAWRDRPEISQSSDSFRGLYSSGLTGFWSAGTLIIRLLFGDLQHPNDERDDLRVSPEAAPKL</sequence>
<feature type="region of interest" description="Disordered" evidence="1">
    <location>
        <begin position="592"/>
        <end position="615"/>
    </location>
</feature>
<reference evidence="2" key="1">
    <citation type="submission" date="2022-10" db="EMBL/GenBank/DDBJ databases">
        <title>Adaptive evolution leads to modifications in subtelomeric GC content in a zoonotic Cryptosporidium species.</title>
        <authorList>
            <person name="Li J."/>
            <person name="Feng Y."/>
            <person name="Xiao L."/>
        </authorList>
    </citation>
    <scope>NUCLEOTIDE SEQUENCE</scope>
    <source>
        <strain evidence="2">25894</strain>
    </source>
</reference>
<keyword evidence="3" id="KW-1185">Reference proteome</keyword>
<dbReference type="EMBL" id="JAPCXB010000047">
    <property type="protein sequence ID" value="KAJ1612300.1"/>
    <property type="molecule type" value="Genomic_DNA"/>
</dbReference>
<accession>A0ABQ8P8H5</accession>
<feature type="region of interest" description="Disordered" evidence="1">
    <location>
        <begin position="541"/>
        <end position="576"/>
    </location>
</feature>
<comment type="caution">
    <text evidence="2">The sequence shown here is derived from an EMBL/GenBank/DDBJ whole genome shotgun (WGS) entry which is preliminary data.</text>
</comment>
<proteinExistence type="predicted"/>